<proteinExistence type="predicted"/>
<dbReference type="Proteomes" id="UP001157910">
    <property type="component" value="Unassembled WGS sequence"/>
</dbReference>
<dbReference type="RefSeq" id="WP_283404832.1">
    <property type="nucleotide sequence ID" value="NZ_FXUI01000001.1"/>
</dbReference>
<dbReference type="EMBL" id="FXUI01000001">
    <property type="protein sequence ID" value="SMP51706.1"/>
    <property type="molecule type" value="Genomic_DNA"/>
</dbReference>
<name>A0ABY1PXB9_9SPHN</name>
<evidence type="ECO:0008006" key="3">
    <source>
        <dbReference type="Google" id="ProtNLM"/>
    </source>
</evidence>
<comment type="caution">
    <text evidence="1">The sequence shown here is derived from an EMBL/GenBank/DDBJ whole genome shotgun (WGS) entry which is preliminary data.</text>
</comment>
<keyword evidence="2" id="KW-1185">Reference proteome</keyword>
<reference evidence="1 2" key="1">
    <citation type="submission" date="2017-05" db="EMBL/GenBank/DDBJ databases">
        <authorList>
            <person name="Varghese N."/>
            <person name="Submissions S."/>
        </authorList>
    </citation>
    <scope>NUCLEOTIDE SEQUENCE [LARGE SCALE GENOMIC DNA]</scope>
    <source>
        <strain evidence="1 2">SM16</strain>
    </source>
</reference>
<evidence type="ECO:0000313" key="1">
    <source>
        <dbReference type="EMBL" id="SMP51706.1"/>
    </source>
</evidence>
<evidence type="ECO:0000313" key="2">
    <source>
        <dbReference type="Proteomes" id="UP001157910"/>
    </source>
</evidence>
<protein>
    <recommendedName>
        <fullName evidence="3">DUF4403 family protein</fullName>
    </recommendedName>
</protein>
<accession>A0ABY1PXB9</accession>
<dbReference type="Pfam" id="PF14356">
    <property type="entry name" value="DUF4403"/>
    <property type="match status" value="1"/>
</dbReference>
<dbReference type="InterPro" id="IPR025515">
    <property type="entry name" value="DUF4403"/>
</dbReference>
<sequence length="489" mass="53375">MNYPRIGLIALAGTLALAACNRHRNEPPPRAHDAITVDSQASLITVPVTADLGSLAAALERQIPRTLWTIDKPGQTCVPSKRVDIGIATLKTPKLKCRIVGEVTRGALTFAGKGKEIRVAMPLHAVVRAEDIGGVLKRETATADAMAHAVIRIRLAQDWAPQGTVDIRYDWTNAPHLTFLGQRIDLREQAESQLAPVIARLERELPGELGKLQVRRQVENAWQSAFTTLSLNRRNPPVWLRVKPTELQYGGYELDGTRMRLRLGLKAVTETFVGHRPKDPAPTPLPAMTPLEAEAGRLAFFIPVIADYCELEPVLMKALHKRSARPFAVPGVGPVRAKFHKATIYGTEGGRIAVGVTFTARDDAGRIGPTTGTVWMTGKPVNADNSRRVRFEEFEVSGTTDMRGGDLILRLANTPVLDATIADALAQNFEKDYAELLGKIDRAIEAKREGTILIHAEITRTRTGRIKAAGQGLYLPVWADGEASITVAP</sequence>
<organism evidence="1 2">
    <name type="scientific">Novosphingobium panipatense</name>
    <dbReference type="NCBI Taxonomy" id="428991"/>
    <lineage>
        <taxon>Bacteria</taxon>
        <taxon>Pseudomonadati</taxon>
        <taxon>Pseudomonadota</taxon>
        <taxon>Alphaproteobacteria</taxon>
        <taxon>Sphingomonadales</taxon>
        <taxon>Sphingomonadaceae</taxon>
        <taxon>Novosphingobium</taxon>
    </lineage>
</organism>
<dbReference type="PROSITE" id="PS51257">
    <property type="entry name" value="PROKAR_LIPOPROTEIN"/>
    <property type="match status" value="1"/>
</dbReference>
<gene>
    <name evidence="1" type="ORF">SAMN06296065_101165</name>
</gene>